<keyword evidence="14" id="KW-0723">Serine/threonine-protein kinase</keyword>
<dbReference type="OMA" id="MFSCYYF"/>
<evidence type="ECO:0000256" key="1">
    <source>
        <dbReference type="ARBA" id="ARBA00004251"/>
    </source>
</evidence>
<evidence type="ECO:0000256" key="9">
    <source>
        <dbReference type="ARBA" id="ARBA00023136"/>
    </source>
</evidence>
<dbReference type="SUPFAM" id="SSF52058">
    <property type="entry name" value="L domain-like"/>
    <property type="match status" value="4"/>
</dbReference>
<keyword evidence="16" id="KW-1185">Reference proteome</keyword>
<evidence type="ECO:0000313" key="14">
    <source>
        <dbReference type="EMBL" id="KAF5808197.1"/>
    </source>
</evidence>
<dbReference type="FunFam" id="3.80.10.10:FF:000111">
    <property type="entry name" value="LRR receptor-like serine/threonine-protein kinase ERECTA"/>
    <property type="match status" value="1"/>
</dbReference>
<dbReference type="GO" id="GO:0006952">
    <property type="term" value="P:defense response"/>
    <property type="evidence" value="ECO:0007669"/>
    <property type="project" value="UniProtKB-ARBA"/>
</dbReference>
<dbReference type="Proteomes" id="UP000215914">
    <property type="component" value="Chromosome 4"/>
</dbReference>
<dbReference type="PANTHER" id="PTHR48062:SF21">
    <property type="entry name" value="RECEPTOR-LIKE PROTEIN 12"/>
    <property type="match status" value="1"/>
</dbReference>
<dbReference type="EMBL" id="MNCJ02000319">
    <property type="protein sequence ID" value="KAF5808197.1"/>
    <property type="molecule type" value="Genomic_DNA"/>
</dbReference>
<keyword evidence="3" id="KW-1003">Cell membrane</keyword>
<dbReference type="PROSITE" id="PS51450">
    <property type="entry name" value="LRR"/>
    <property type="match status" value="2"/>
</dbReference>
<dbReference type="Gramene" id="mRNA:HanXRQr2_Chr04g0142671">
    <property type="protein sequence ID" value="mRNA:HanXRQr2_Chr04g0142671"/>
    <property type="gene ID" value="HanXRQr2_Chr04g0142671"/>
</dbReference>
<reference evidence="14 16" key="1">
    <citation type="journal article" date="2017" name="Nature">
        <title>The sunflower genome provides insights into oil metabolism, flowering and Asterid evolution.</title>
        <authorList>
            <person name="Badouin H."/>
            <person name="Gouzy J."/>
            <person name="Grassa C.J."/>
            <person name="Murat F."/>
            <person name="Staton S.E."/>
            <person name="Cottret L."/>
            <person name="Lelandais-Briere C."/>
            <person name="Owens G.L."/>
            <person name="Carrere S."/>
            <person name="Mayjonade B."/>
            <person name="Legrand L."/>
            <person name="Gill N."/>
            <person name="Kane N.C."/>
            <person name="Bowers J.E."/>
            <person name="Hubner S."/>
            <person name="Bellec A."/>
            <person name="Berard A."/>
            <person name="Berges H."/>
            <person name="Blanchet N."/>
            <person name="Boniface M.C."/>
            <person name="Brunel D."/>
            <person name="Catrice O."/>
            <person name="Chaidir N."/>
            <person name="Claudel C."/>
            <person name="Donnadieu C."/>
            <person name="Faraut T."/>
            <person name="Fievet G."/>
            <person name="Helmstetter N."/>
            <person name="King M."/>
            <person name="Knapp S.J."/>
            <person name="Lai Z."/>
            <person name="Le Paslier M.C."/>
            <person name="Lippi Y."/>
            <person name="Lorenzon L."/>
            <person name="Mandel J.R."/>
            <person name="Marage G."/>
            <person name="Marchand G."/>
            <person name="Marquand E."/>
            <person name="Bret-Mestries E."/>
            <person name="Morien E."/>
            <person name="Nambeesan S."/>
            <person name="Nguyen T."/>
            <person name="Pegot-Espagnet P."/>
            <person name="Pouilly N."/>
            <person name="Raftis F."/>
            <person name="Sallet E."/>
            <person name="Schiex T."/>
            <person name="Thomas J."/>
            <person name="Vandecasteele C."/>
            <person name="Vares D."/>
            <person name="Vear F."/>
            <person name="Vautrin S."/>
            <person name="Crespi M."/>
            <person name="Mangin B."/>
            <person name="Burke J.M."/>
            <person name="Salse J."/>
            <person name="Munos S."/>
            <person name="Vincourt P."/>
            <person name="Rieseberg L.H."/>
            <person name="Langlade N.B."/>
        </authorList>
    </citation>
    <scope>NUCLEOTIDE SEQUENCE [LARGE SCALE GENOMIC DNA]</scope>
    <source>
        <strain evidence="16">cv. SF193</strain>
        <tissue evidence="14">Leaves</tissue>
    </source>
</reference>
<keyword evidence="4" id="KW-0433">Leucine-rich repeat</keyword>
<dbReference type="EC" id="2.7.11.1" evidence="14"/>
<comment type="similarity">
    <text evidence="2">Belongs to the RLP family.</text>
</comment>
<dbReference type="SMART" id="SM00369">
    <property type="entry name" value="LRR_TYP"/>
    <property type="match status" value="14"/>
</dbReference>
<dbReference type="FunCoup" id="A0A251UV42">
    <property type="interactions" value="2582"/>
</dbReference>
<keyword evidence="10" id="KW-0325">Glycoprotein</keyword>
<dbReference type="GO" id="GO:0051707">
    <property type="term" value="P:response to other organism"/>
    <property type="evidence" value="ECO:0007669"/>
    <property type="project" value="UniProtKB-ARBA"/>
</dbReference>
<reference evidence="15" key="2">
    <citation type="submission" date="2017-02" db="EMBL/GenBank/DDBJ databases">
        <title>Sunflower complete genome.</title>
        <authorList>
            <person name="Langlade N."/>
            <person name="Munos S."/>
        </authorList>
    </citation>
    <scope>NUCLEOTIDE SEQUENCE [LARGE SCALE GENOMIC DNA]</scope>
    <source>
        <tissue evidence="15">Leaves</tissue>
    </source>
</reference>
<feature type="chain" id="PRO_5012897081" evidence="12">
    <location>
        <begin position="22"/>
        <end position="1125"/>
    </location>
</feature>
<dbReference type="FunFam" id="3.80.10.10:FF:000383">
    <property type="entry name" value="Leucine-rich repeat receptor protein kinase EMS1"/>
    <property type="match status" value="1"/>
</dbReference>
<dbReference type="InterPro" id="IPR013210">
    <property type="entry name" value="LRR_N_plant-typ"/>
</dbReference>
<evidence type="ECO:0000256" key="12">
    <source>
        <dbReference type="SAM" id="SignalP"/>
    </source>
</evidence>
<proteinExistence type="inferred from homology"/>
<sequence length="1125" mass="126276">MEHKVWLSWLLVMSTITIFLGLGSQGVCVEEERKALLEIKASLMNTYEYGADVVLRTWVGHGECCDWERVKCNTTIGRVTTLSLQYLDENLNVGSMVESEDSMKKLWSLNVSLFLHFEELRSLNLSWNYLDNRILNKEIKKFSSLKKLEILDLSSNSQIDNAILPSLTTITSLRVLDLSHTGFEGPFPTNELEALENLEMLDLSMCAINGFKRALRLNKLETLILGQNNFNESIISSLKFLPSLKNLDLSGNELSGPFPPQELTQMTSLEKLDLSSNWLDSAPNIRGCKSLSRLKSLKSIALADIDFYDGKRILSCLNVIPFLKILDLSSSFWLKSPIPIQALASFHNLEVLDLSYNNFVGSIPSTIKLLYSLKVISFANNTLTGSLLPDHGLCELKNLQELDLSRNMLTGNLPKCLSTLSSLKLLDISSNQFTGMPDRPLIANLTALEYIDFSHNNFEGSFSFNAFSNLKNLTVVRFISDNGKFEMETEDPVGWIPLFQLKFLMLPNCNINRPKGSVFPSFLIHQNELRVLDLSHNSLKAHFPNWLINNNPMLEVLNLRNNSLSDTFSFPLYENANAWWIDISANHIIGTIPSSIQKFSPYIAHLNLSRNSLSGPIPSSVGDLNDLFALDLSDNELSGEVPKGLFTNTSALTLLHLSNNKLYGEVLSGNLTIGRIQMLHLNDNYFTGKIGNVTNDLTLLDISNNLFTGVVPVWISNMEDSSQLLMNNNMLEGQFPCGTASFEFLDISHNFFSGPIPTCLNLQYVEHLHLGSNRFTGSIPNSFRNLTNVLTMDIGNNYLSGRIPKYFGELHNLRILLMRENNFSGHIPKQLCQPRVVSLLDLSGNSLSGSIPSCLKIVTGPSYIALVPSYWWSYPRDLFYRHASVLGKELSVHNDQEALGSLEEVHFTTKSMSRPYKGNVLEYMTGLDLSCNMLTGEIPKQIGLLNQIRTLNLSNNHLFGPIPVNFSNLASIESLDLSSNNLSGDVPSELINLPFLAVFNVSYNNLSGKLPEMKGQFSTFTTASYEGNPLLCGPPLEKKCTSTAPPMGVPSAKEDNDEWYDIDTVWFVASLGSTWVVFLLGFAGVMYTNPRWRRMWFCFVEECMFTFYYFLIDLVSRPSVLLFRR</sequence>
<dbReference type="InterPro" id="IPR001611">
    <property type="entry name" value="Leu-rich_rpt"/>
</dbReference>
<dbReference type="GO" id="GO:0004674">
    <property type="term" value="F:protein serine/threonine kinase activity"/>
    <property type="evidence" value="ECO:0007669"/>
    <property type="project" value="UniProtKB-KW"/>
</dbReference>
<keyword evidence="14" id="KW-0418">Kinase</keyword>
<dbReference type="AlphaFoldDB" id="A0A251UV42"/>
<evidence type="ECO:0000256" key="11">
    <source>
        <dbReference type="SAM" id="Phobius"/>
    </source>
</evidence>
<evidence type="ECO:0000256" key="8">
    <source>
        <dbReference type="ARBA" id="ARBA00022989"/>
    </source>
</evidence>
<name>A0A251UV42_HELAN</name>
<dbReference type="FunFam" id="3.80.10.10:FF:000095">
    <property type="entry name" value="LRR receptor-like serine/threonine-protein kinase GSO1"/>
    <property type="match status" value="1"/>
</dbReference>
<dbReference type="PANTHER" id="PTHR48062">
    <property type="entry name" value="RECEPTOR-LIKE PROTEIN 14"/>
    <property type="match status" value="1"/>
</dbReference>
<dbReference type="GO" id="GO:0005886">
    <property type="term" value="C:plasma membrane"/>
    <property type="evidence" value="ECO:0007669"/>
    <property type="project" value="UniProtKB-SubCell"/>
</dbReference>
<dbReference type="InterPro" id="IPR003591">
    <property type="entry name" value="Leu-rich_rpt_typical-subtyp"/>
</dbReference>
<evidence type="ECO:0000256" key="7">
    <source>
        <dbReference type="ARBA" id="ARBA00022737"/>
    </source>
</evidence>
<feature type="domain" description="Leucine-rich repeat-containing N-terminal plant-type" evidence="13">
    <location>
        <begin position="30"/>
        <end position="73"/>
    </location>
</feature>
<dbReference type="Pfam" id="PF13855">
    <property type="entry name" value="LRR_8"/>
    <property type="match status" value="3"/>
</dbReference>
<keyword evidence="5 11" id="KW-0812">Transmembrane</keyword>
<reference evidence="14" key="3">
    <citation type="submission" date="2020-06" db="EMBL/GenBank/DDBJ databases">
        <title>Helianthus annuus Genome sequencing and assembly Release 2.</title>
        <authorList>
            <person name="Gouzy J."/>
            <person name="Langlade N."/>
            <person name="Munos S."/>
        </authorList>
    </citation>
    <scope>NUCLEOTIDE SEQUENCE</scope>
    <source>
        <tissue evidence="14">Leaves</tissue>
    </source>
</reference>
<keyword evidence="7" id="KW-0677">Repeat</keyword>
<keyword evidence="15" id="KW-0675">Receptor</keyword>
<accession>A0A251UV42</accession>
<keyword evidence="6 12" id="KW-0732">Signal</keyword>
<dbReference type="InParanoid" id="A0A251UV42"/>
<dbReference type="EMBL" id="CM007893">
    <property type="protein sequence ID" value="OTG27240.1"/>
    <property type="molecule type" value="Genomic_DNA"/>
</dbReference>
<evidence type="ECO:0000256" key="5">
    <source>
        <dbReference type="ARBA" id="ARBA00022692"/>
    </source>
</evidence>
<keyword evidence="14" id="KW-0808">Transferase</keyword>
<dbReference type="InterPro" id="IPR032675">
    <property type="entry name" value="LRR_dom_sf"/>
</dbReference>
<organism evidence="15 16">
    <name type="scientific">Helianthus annuus</name>
    <name type="common">Common sunflower</name>
    <dbReference type="NCBI Taxonomy" id="4232"/>
    <lineage>
        <taxon>Eukaryota</taxon>
        <taxon>Viridiplantae</taxon>
        <taxon>Streptophyta</taxon>
        <taxon>Embryophyta</taxon>
        <taxon>Tracheophyta</taxon>
        <taxon>Spermatophyta</taxon>
        <taxon>Magnoliopsida</taxon>
        <taxon>eudicotyledons</taxon>
        <taxon>Gunneridae</taxon>
        <taxon>Pentapetalae</taxon>
        <taxon>asterids</taxon>
        <taxon>campanulids</taxon>
        <taxon>Asterales</taxon>
        <taxon>Asteraceae</taxon>
        <taxon>Asteroideae</taxon>
        <taxon>Heliantheae alliance</taxon>
        <taxon>Heliantheae</taxon>
        <taxon>Helianthus</taxon>
    </lineage>
</organism>
<evidence type="ECO:0000256" key="3">
    <source>
        <dbReference type="ARBA" id="ARBA00022475"/>
    </source>
</evidence>
<dbReference type="OrthoDB" id="4691307at2759"/>
<evidence type="ECO:0000259" key="13">
    <source>
        <dbReference type="Pfam" id="PF08263"/>
    </source>
</evidence>
<comment type="subcellular location">
    <subcellularLocation>
        <location evidence="1">Cell membrane</location>
        <topology evidence="1">Single-pass type I membrane protein</topology>
    </subcellularLocation>
</comment>
<keyword evidence="9 11" id="KW-0472">Membrane</keyword>
<feature type="signal peptide" evidence="12">
    <location>
        <begin position="1"/>
        <end position="21"/>
    </location>
</feature>
<evidence type="ECO:0000256" key="6">
    <source>
        <dbReference type="ARBA" id="ARBA00022729"/>
    </source>
</evidence>
<evidence type="ECO:0000313" key="16">
    <source>
        <dbReference type="Proteomes" id="UP000215914"/>
    </source>
</evidence>
<dbReference type="Pfam" id="PF00560">
    <property type="entry name" value="LRR_1"/>
    <property type="match status" value="6"/>
</dbReference>
<gene>
    <name evidence="15" type="primary">AtRLP1</name>
    <name evidence="15" type="ORF">HannXRQ_Chr04g0097921</name>
    <name evidence="14" type="ORF">HanXRQr2_Chr04g0142671</name>
</gene>
<evidence type="ECO:0000256" key="2">
    <source>
        <dbReference type="ARBA" id="ARBA00009592"/>
    </source>
</evidence>
<dbReference type="PRINTS" id="PR00019">
    <property type="entry name" value="LEURICHRPT"/>
</dbReference>
<protein>
    <submittedName>
        <fullName evidence="14">Non-specific serine/threonine protein kinase</fullName>
        <ecNumber evidence="14">2.7.11.1</ecNumber>
    </submittedName>
    <submittedName>
        <fullName evidence="15">Putative receptor like protein 1</fullName>
    </submittedName>
</protein>
<keyword evidence="8 11" id="KW-1133">Transmembrane helix</keyword>
<feature type="transmembrane region" description="Helical" evidence="11">
    <location>
        <begin position="1065"/>
        <end position="1088"/>
    </location>
</feature>
<dbReference type="InterPro" id="IPR051502">
    <property type="entry name" value="RLP_Defense_Trigger"/>
</dbReference>
<evidence type="ECO:0000256" key="4">
    <source>
        <dbReference type="ARBA" id="ARBA00022614"/>
    </source>
</evidence>
<evidence type="ECO:0000313" key="15">
    <source>
        <dbReference type="EMBL" id="OTG27240.1"/>
    </source>
</evidence>
<evidence type="ECO:0000256" key="10">
    <source>
        <dbReference type="ARBA" id="ARBA00023180"/>
    </source>
</evidence>
<dbReference type="Gene3D" id="3.80.10.10">
    <property type="entry name" value="Ribonuclease Inhibitor"/>
    <property type="match status" value="5"/>
</dbReference>
<dbReference type="Pfam" id="PF08263">
    <property type="entry name" value="LRRNT_2"/>
    <property type="match status" value="1"/>
</dbReference>